<dbReference type="EMBL" id="GL883103">
    <property type="protein sequence ID" value="EGG07640.1"/>
    <property type="molecule type" value="Genomic_DNA"/>
</dbReference>
<feature type="region of interest" description="Disordered" evidence="1">
    <location>
        <begin position="88"/>
        <end position="184"/>
    </location>
</feature>
<dbReference type="OrthoDB" id="2507491at2759"/>
<keyword evidence="3" id="KW-1185">Reference proteome</keyword>
<dbReference type="KEGG" id="mlr:MELLADRAFT_62430"/>
<protein>
    <submittedName>
        <fullName evidence="2">Uncharacterized protein</fullName>
    </submittedName>
</protein>
<dbReference type="AlphaFoldDB" id="F4RIY1"/>
<feature type="compositionally biased region" description="Acidic residues" evidence="1">
    <location>
        <begin position="167"/>
        <end position="181"/>
    </location>
</feature>
<dbReference type="GeneID" id="18929899"/>
<name>F4RIY1_MELLP</name>
<proteinExistence type="predicted"/>
<dbReference type="InParanoid" id="F4RIY1"/>
<reference evidence="3" key="1">
    <citation type="journal article" date="2011" name="Proc. Natl. Acad. Sci. U.S.A.">
        <title>Obligate biotrophy features unraveled by the genomic analysis of rust fungi.</title>
        <authorList>
            <person name="Duplessis S."/>
            <person name="Cuomo C.A."/>
            <person name="Lin Y.-C."/>
            <person name="Aerts A."/>
            <person name="Tisserant E."/>
            <person name="Veneault-Fourrey C."/>
            <person name="Joly D.L."/>
            <person name="Hacquard S."/>
            <person name="Amselem J."/>
            <person name="Cantarel B.L."/>
            <person name="Chiu R."/>
            <person name="Coutinho P.M."/>
            <person name="Feau N."/>
            <person name="Field M."/>
            <person name="Frey P."/>
            <person name="Gelhaye E."/>
            <person name="Goldberg J."/>
            <person name="Grabherr M.G."/>
            <person name="Kodira C.D."/>
            <person name="Kohler A."/>
            <person name="Kuees U."/>
            <person name="Lindquist E.A."/>
            <person name="Lucas S.M."/>
            <person name="Mago R."/>
            <person name="Mauceli E."/>
            <person name="Morin E."/>
            <person name="Murat C."/>
            <person name="Pangilinan J.L."/>
            <person name="Park R."/>
            <person name="Pearson M."/>
            <person name="Quesneville H."/>
            <person name="Rouhier N."/>
            <person name="Sakthikumar S."/>
            <person name="Salamov A.A."/>
            <person name="Schmutz J."/>
            <person name="Selles B."/>
            <person name="Shapiro H."/>
            <person name="Tanguay P."/>
            <person name="Tuskan G.A."/>
            <person name="Henrissat B."/>
            <person name="Van de Peer Y."/>
            <person name="Rouze P."/>
            <person name="Ellis J.G."/>
            <person name="Dodds P.N."/>
            <person name="Schein J.E."/>
            <person name="Zhong S."/>
            <person name="Hamelin R.C."/>
            <person name="Grigoriev I.V."/>
            <person name="Szabo L.J."/>
            <person name="Martin F."/>
        </authorList>
    </citation>
    <scope>NUCLEOTIDE SEQUENCE [LARGE SCALE GENOMIC DNA]</scope>
    <source>
        <strain evidence="3">98AG31 / pathotype 3-4-7</strain>
    </source>
</reference>
<organism evidence="3">
    <name type="scientific">Melampsora larici-populina (strain 98AG31 / pathotype 3-4-7)</name>
    <name type="common">Poplar leaf rust fungus</name>
    <dbReference type="NCBI Taxonomy" id="747676"/>
    <lineage>
        <taxon>Eukaryota</taxon>
        <taxon>Fungi</taxon>
        <taxon>Dikarya</taxon>
        <taxon>Basidiomycota</taxon>
        <taxon>Pucciniomycotina</taxon>
        <taxon>Pucciniomycetes</taxon>
        <taxon>Pucciniales</taxon>
        <taxon>Melampsoraceae</taxon>
        <taxon>Melampsora</taxon>
    </lineage>
</organism>
<feature type="compositionally biased region" description="Polar residues" evidence="1">
    <location>
        <begin position="103"/>
        <end position="142"/>
    </location>
</feature>
<dbReference type="VEuPathDB" id="FungiDB:MELLADRAFT_62430"/>
<dbReference type="Proteomes" id="UP000001072">
    <property type="component" value="Unassembled WGS sequence"/>
</dbReference>
<evidence type="ECO:0000313" key="3">
    <source>
        <dbReference type="Proteomes" id="UP000001072"/>
    </source>
</evidence>
<gene>
    <name evidence="2" type="ORF">MELLADRAFT_62430</name>
</gene>
<accession>F4RIY1</accession>
<sequence>MIHIRPSHNLQDIQSRYGSKTPLPNKITNPTTQKKLISKTTNSNRIKIYSDENPKNELEPQRLFKDAIKTPVASRAISHNLLADKTNTVKKVRVPHPTDLSKRSPSSKPIQTSITKPIATQLQNSTPHPKSRVSNSNKSPQASPKLLYRTPVTSKRPSRPPVLIDETSPEFDFDDHEEENSFDASEFQIDPENLPEIEYGPPTSSWKDGESVDVHDWSDLTNALKGPNTFNLGSFMPTDDIDSTHEILLEDGDKSLWLPEPSYPLPTYKLDLEDSFEGLLSASKRKRGQSTKSITSLNYSSLSLSKQVPSKLYRSTRLVTQKQRAPIPSSLKPKLIKEPIKQPDISVPEWVKEFNSMSKQFKEIEVQALDPIGHDQEIMGFVNEFLFEI</sequence>
<evidence type="ECO:0000313" key="2">
    <source>
        <dbReference type="EMBL" id="EGG07640.1"/>
    </source>
</evidence>
<dbReference type="HOGENOM" id="CLU_709949_0_0_1"/>
<dbReference type="RefSeq" id="XP_007408972.1">
    <property type="nucleotide sequence ID" value="XM_007408910.1"/>
</dbReference>
<evidence type="ECO:0000256" key="1">
    <source>
        <dbReference type="SAM" id="MobiDB-lite"/>
    </source>
</evidence>